<feature type="binding site" evidence="6">
    <location>
        <position position="202"/>
    </location>
    <ligand>
        <name>ATP</name>
        <dbReference type="ChEBI" id="CHEBI:30616"/>
    </ligand>
</feature>
<feature type="binding site" evidence="6">
    <location>
        <position position="135"/>
    </location>
    <ligand>
        <name>Zn(2+)</name>
        <dbReference type="ChEBI" id="CHEBI:29105"/>
        <note>structural</note>
    </ligand>
</feature>
<accession>A0ABZ2RYC0</accession>
<feature type="region of interest" description="NMP" evidence="6">
    <location>
        <begin position="38"/>
        <end position="67"/>
    </location>
</feature>
<protein>
    <recommendedName>
        <fullName evidence="6 8">Adenylate kinase</fullName>
        <shortName evidence="6">AK</shortName>
        <ecNumber evidence="6 8">2.7.4.3</ecNumber>
    </recommendedName>
    <alternativeName>
        <fullName evidence="6">ATP-AMP transphosphorylase</fullName>
    </alternativeName>
    <alternativeName>
        <fullName evidence="6">ATP:AMP phosphotransferase</fullName>
    </alternativeName>
    <alternativeName>
        <fullName evidence="6">Adenylate monophosphate kinase</fullName>
    </alternativeName>
</protein>
<organism evidence="10 11">
    <name type="scientific">Mycoplasmopsis felifaucium</name>
    <dbReference type="NCBI Taxonomy" id="35768"/>
    <lineage>
        <taxon>Bacteria</taxon>
        <taxon>Bacillati</taxon>
        <taxon>Mycoplasmatota</taxon>
        <taxon>Mycoplasmoidales</taxon>
        <taxon>Metamycoplasmataceae</taxon>
        <taxon>Mycoplasmopsis</taxon>
    </lineage>
</organism>
<dbReference type="EC" id="2.7.4.3" evidence="6 8"/>
<evidence type="ECO:0000256" key="5">
    <source>
        <dbReference type="ARBA" id="ARBA00022840"/>
    </source>
</evidence>
<feature type="binding site" evidence="6">
    <location>
        <position position="101"/>
    </location>
    <ligand>
        <name>AMP</name>
        <dbReference type="ChEBI" id="CHEBI:456215"/>
    </ligand>
</feature>
<evidence type="ECO:0000256" key="6">
    <source>
        <dbReference type="HAMAP-Rule" id="MF_00235"/>
    </source>
</evidence>
<comment type="catalytic activity">
    <reaction evidence="6 8">
        <text>AMP + ATP = 2 ADP</text>
        <dbReference type="Rhea" id="RHEA:12973"/>
        <dbReference type="ChEBI" id="CHEBI:30616"/>
        <dbReference type="ChEBI" id="CHEBI:456215"/>
        <dbReference type="ChEBI" id="CHEBI:456216"/>
        <dbReference type="EC" id="2.7.4.3"/>
    </reaction>
</comment>
<dbReference type="Proteomes" id="UP001477443">
    <property type="component" value="Chromosome"/>
</dbReference>
<comment type="function">
    <text evidence="6">Catalyzes the reversible transfer of the terminal phosphate group between ATP and AMP. Plays an important role in cellular energy homeostasis and in adenine nucleotide metabolism.</text>
</comment>
<feature type="binding site" evidence="6">
    <location>
        <begin position="141"/>
        <end position="142"/>
    </location>
    <ligand>
        <name>ATP</name>
        <dbReference type="ChEBI" id="CHEBI:30616"/>
    </ligand>
</feature>
<keyword evidence="1 6" id="KW-0808">Transferase</keyword>
<dbReference type="Gene3D" id="3.40.50.300">
    <property type="entry name" value="P-loop containing nucleotide triphosphate hydrolases"/>
    <property type="match status" value="1"/>
</dbReference>
<evidence type="ECO:0000259" key="9">
    <source>
        <dbReference type="Pfam" id="PF05191"/>
    </source>
</evidence>
<dbReference type="PANTHER" id="PTHR23359">
    <property type="entry name" value="NUCLEOTIDE KINASE"/>
    <property type="match status" value="1"/>
</dbReference>
<dbReference type="NCBIfam" id="TIGR01351">
    <property type="entry name" value="adk"/>
    <property type="match status" value="1"/>
</dbReference>
<evidence type="ECO:0000313" key="10">
    <source>
        <dbReference type="EMBL" id="WXL29284.1"/>
    </source>
</evidence>
<dbReference type="Pfam" id="PF00406">
    <property type="entry name" value="ADK"/>
    <property type="match status" value="1"/>
</dbReference>
<sequence>MINQKAKLNNMVFMGPPGVGKGTVAAIIANETGIIHLSTGNIFRQEIASKSDLGLQVAKIVETGGYVPDEITNEIVKKKLTSLINENHLVILDGYPRTLAQVKFLDSIEGFKYDVIELNAPEELILERLSGRRFCPECKASFHVSFMPSTKGNICDKCGAELMTRKDDSVESIKKRQEIYQAETQPLLDHYKNVAYIFDASGKPEDIAQEIIAKVSKQN</sequence>
<feature type="binding site" evidence="6">
    <location>
        <begin position="94"/>
        <end position="97"/>
    </location>
    <ligand>
        <name>AMP</name>
        <dbReference type="ChEBI" id="CHEBI:456215"/>
    </ligand>
</feature>
<dbReference type="InterPro" id="IPR036193">
    <property type="entry name" value="ADK_active_lid_dom_sf"/>
</dbReference>
<comment type="subcellular location">
    <subcellularLocation>
        <location evidence="6 8">Cytoplasm</location>
    </subcellularLocation>
</comment>
<dbReference type="Pfam" id="PF05191">
    <property type="entry name" value="ADK_lid"/>
    <property type="match status" value="1"/>
</dbReference>
<comment type="pathway">
    <text evidence="6">Purine metabolism; AMP biosynthesis via salvage pathway; AMP from ADP: step 1/1.</text>
</comment>
<keyword evidence="2 6" id="KW-0545">Nucleotide biosynthesis</keyword>
<evidence type="ECO:0000256" key="8">
    <source>
        <dbReference type="RuleBase" id="RU003331"/>
    </source>
</evidence>
<keyword evidence="4 6" id="KW-0418">Kinase</keyword>
<feature type="binding site" evidence="6">
    <location>
        <position position="155"/>
    </location>
    <ligand>
        <name>Zn(2+)</name>
        <dbReference type="ChEBI" id="CHEBI:29105"/>
        <note>structural</note>
    </ligand>
</feature>
<dbReference type="EMBL" id="CP148067">
    <property type="protein sequence ID" value="WXL29284.1"/>
    <property type="molecule type" value="Genomic_DNA"/>
</dbReference>
<feature type="binding site" evidence="6">
    <location>
        <position position="176"/>
    </location>
    <ligand>
        <name>AMP</name>
        <dbReference type="ChEBI" id="CHEBI:456215"/>
    </ligand>
</feature>
<dbReference type="CDD" id="cd01428">
    <property type="entry name" value="ADK"/>
    <property type="match status" value="1"/>
</dbReference>
<dbReference type="InterPro" id="IPR007862">
    <property type="entry name" value="Adenylate_kinase_lid-dom"/>
</dbReference>
<dbReference type="SUPFAM" id="SSF52540">
    <property type="entry name" value="P-loop containing nucleoside triphosphate hydrolases"/>
    <property type="match status" value="1"/>
</dbReference>
<feature type="binding site" evidence="6">
    <location>
        <position position="132"/>
    </location>
    <ligand>
        <name>ATP</name>
        <dbReference type="ChEBI" id="CHEBI:30616"/>
    </ligand>
</feature>
<reference evidence="10" key="1">
    <citation type="submission" date="2024-03" db="EMBL/GenBank/DDBJ databases">
        <title>Complete genome sequence of Mycoplasma felifaucium Z921 isolated from the trachea of a cheetah.</title>
        <authorList>
            <person name="Spergser J."/>
        </authorList>
    </citation>
    <scope>NUCLEOTIDE SEQUENCE [LARGE SCALE GENOMIC DNA]</scope>
    <source>
        <strain evidence="10">Z921</strain>
    </source>
</reference>
<feature type="binding site" evidence="6">
    <location>
        <position position="44"/>
    </location>
    <ligand>
        <name>AMP</name>
        <dbReference type="ChEBI" id="CHEBI:456215"/>
    </ligand>
</feature>
<keyword evidence="6" id="KW-0862">Zinc</keyword>
<evidence type="ECO:0000313" key="11">
    <source>
        <dbReference type="Proteomes" id="UP001477443"/>
    </source>
</evidence>
<keyword evidence="6" id="KW-0963">Cytoplasm</keyword>
<feature type="binding site" evidence="6">
    <location>
        <begin position="65"/>
        <end position="67"/>
    </location>
    <ligand>
        <name>AMP</name>
        <dbReference type="ChEBI" id="CHEBI:456215"/>
    </ligand>
</feature>
<feature type="binding site" evidence="6">
    <location>
        <begin position="18"/>
        <end position="23"/>
    </location>
    <ligand>
        <name>ATP</name>
        <dbReference type="ChEBI" id="CHEBI:30616"/>
    </ligand>
</feature>
<keyword evidence="5 6" id="KW-0067">ATP-binding</keyword>
<dbReference type="HAMAP" id="MF_00235">
    <property type="entry name" value="Adenylate_kinase_Adk"/>
    <property type="match status" value="1"/>
</dbReference>
<name>A0ABZ2RYC0_9BACT</name>
<evidence type="ECO:0000256" key="3">
    <source>
        <dbReference type="ARBA" id="ARBA00022741"/>
    </source>
</evidence>
<proteinExistence type="inferred from homology"/>
<dbReference type="PRINTS" id="PR00094">
    <property type="entry name" value="ADENYLTKNASE"/>
</dbReference>
<comment type="subunit">
    <text evidence="6 8">Monomer.</text>
</comment>
<evidence type="ECO:0000256" key="2">
    <source>
        <dbReference type="ARBA" id="ARBA00022727"/>
    </source>
</evidence>
<comment type="similarity">
    <text evidence="6 7">Belongs to the adenylate kinase family.</text>
</comment>
<dbReference type="InterPro" id="IPR033690">
    <property type="entry name" value="Adenylat_kinase_CS"/>
</dbReference>
<dbReference type="InterPro" id="IPR006259">
    <property type="entry name" value="Adenyl_kin_sub"/>
</dbReference>
<feature type="binding site" evidence="6">
    <location>
        <position position="165"/>
    </location>
    <ligand>
        <name>AMP</name>
        <dbReference type="ChEBI" id="CHEBI:456215"/>
    </ligand>
</feature>
<gene>
    <name evidence="6" type="primary">adk</name>
    <name evidence="10" type="ORF">WG617_01380</name>
</gene>
<dbReference type="GO" id="GO:0016301">
    <property type="term" value="F:kinase activity"/>
    <property type="evidence" value="ECO:0007669"/>
    <property type="project" value="UniProtKB-KW"/>
</dbReference>
<comment type="domain">
    <text evidence="6">Consists of three domains, a large central CORE domain and two small peripheral domains, NMPbind and LID, which undergo movements during catalysis. The LID domain closes over the site of phosphoryl transfer upon ATP binding. Assembling and dissambling the active center during each catalytic cycle provides an effective means to prevent ATP hydrolysis. Some bacteria have evolved a zinc-coordinating structure that stabilizes the LID domain.</text>
</comment>
<feature type="binding site" evidence="6">
    <location>
        <position position="138"/>
    </location>
    <ligand>
        <name>Zn(2+)</name>
        <dbReference type="ChEBI" id="CHEBI:29105"/>
        <note>structural</note>
    </ligand>
</feature>
<dbReference type="SUPFAM" id="SSF57774">
    <property type="entry name" value="Microbial and mitochondrial ADK, insert 'zinc finger' domain"/>
    <property type="match status" value="1"/>
</dbReference>
<dbReference type="InterPro" id="IPR000850">
    <property type="entry name" value="Adenylat/UMP-CMP_kin"/>
</dbReference>
<evidence type="ECO:0000256" key="7">
    <source>
        <dbReference type="RuleBase" id="RU003330"/>
    </source>
</evidence>
<keyword evidence="3 6" id="KW-0547">Nucleotide-binding</keyword>
<keyword evidence="6" id="KW-0479">Metal-binding</keyword>
<feature type="region of interest" description="LID" evidence="6">
    <location>
        <begin position="131"/>
        <end position="168"/>
    </location>
</feature>
<keyword evidence="11" id="KW-1185">Reference proteome</keyword>
<feature type="domain" description="Adenylate kinase active site lid" evidence="9">
    <location>
        <begin position="132"/>
        <end position="167"/>
    </location>
</feature>
<feature type="binding site" evidence="6">
    <location>
        <position position="158"/>
    </location>
    <ligand>
        <name>Zn(2+)</name>
        <dbReference type="ChEBI" id="CHEBI:29105"/>
        <note>structural</note>
    </ligand>
</feature>
<evidence type="ECO:0000256" key="4">
    <source>
        <dbReference type="ARBA" id="ARBA00022777"/>
    </source>
</evidence>
<dbReference type="InterPro" id="IPR027417">
    <property type="entry name" value="P-loop_NTPase"/>
</dbReference>
<dbReference type="RefSeq" id="WP_338822904.1">
    <property type="nucleotide sequence ID" value="NZ_CP148067.1"/>
</dbReference>
<dbReference type="PROSITE" id="PS00113">
    <property type="entry name" value="ADENYLATE_KINASE"/>
    <property type="match status" value="1"/>
</dbReference>
<feature type="binding site" evidence="6">
    <location>
        <position position="39"/>
    </location>
    <ligand>
        <name>AMP</name>
        <dbReference type="ChEBI" id="CHEBI:456215"/>
    </ligand>
</feature>
<evidence type="ECO:0000256" key="1">
    <source>
        <dbReference type="ARBA" id="ARBA00022679"/>
    </source>
</evidence>